<sequence>MCKDVQNSNILSLNHSLSKSEHAFMLLQSENSILASSLANVNESLSAQSTINHNLRNQVYALKKQVERAKSSLATIRTLYDEILVWDPMKGGAYLPAAWKLFRRLKQAGVWNVDLAIKAVADAFGVKVKHFISIIVFKFVGSNSQLFAPVGSNIWSCTQTCHNPDSCLVLMYNDNLKDLSQLICIQMRVRRDTIVLEVNASKKGLGRKITHAPAFGESTDGTTMRGITQESHHITLSVPSYEPGVDDDDCSTWSRVTHFAKALPALDHTAQHQFQGSVELGTKIAKAYSKSPLALHNGKQMEPDDYFHKQNFQNADHTADGKKKFRLTDEKKEQIVNHDLGREKMDDMSASAILQEMLEIMDADIGKAAGKNAEELQIFQEPSMFFLKQNHLHLFNFIGCSAHKSLNAFRYGVIEMCKTWKQEGLKGPCALFQRKDGEMGYQERHRMFMEACKHECYDIPKKDSGKKFPDVSNTHYQSHSYAATELLVFCDDYQELVEEICDGKTKQGPNHLEGNVLKGLQDPDTLAELATMALEGVNVSWPYMGLIHSPPKGQKFVNTLSPKMVKLHCNKIIPFCENFALHPEKILDPATPLTKLTLDGEPLIDETIIPTLCLLAPDLPNLNLMIFAMFQDTANGWKLFTTEYANNPDDPCCIASLSPELLALLSQIPMTNDSNEGVLGSLQKYIEFNRSSDAHTFSSLTRSKRNNLEAFISKLCHEDDQSYMMCIIFIPQLCILFLHVSFKYRGYNNIVLALKSGYLEGLWCLSQQKIESNIVLSIGASLAFIRASSLYHSVQKSF</sequence>
<accession>A0A6A4HNC7</accession>
<organism evidence="1 2">
    <name type="scientific">Gymnopus androsaceus JB14</name>
    <dbReference type="NCBI Taxonomy" id="1447944"/>
    <lineage>
        <taxon>Eukaryota</taxon>
        <taxon>Fungi</taxon>
        <taxon>Dikarya</taxon>
        <taxon>Basidiomycota</taxon>
        <taxon>Agaricomycotina</taxon>
        <taxon>Agaricomycetes</taxon>
        <taxon>Agaricomycetidae</taxon>
        <taxon>Agaricales</taxon>
        <taxon>Marasmiineae</taxon>
        <taxon>Omphalotaceae</taxon>
        <taxon>Gymnopus</taxon>
    </lineage>
</organism>
<dbReference type="AlphaFoldDB" id="A0A6A4HNC7"/>
<protein>
    <submittedName>
        <fullName evidence="1">Uncharacterized protein</fullName>
    </submittedName>
</protein>
<dbReference type="EMBL" id="ML769471">
    <property type="protein sequence ID" value="KAE9399250.1"/>
    <property type="molecule type" value="Genomic_DNA"/>
</dbReference>
<reference evidence="1" key="1">
    <citation type="journal article" date="2019" name="Environ. Microbiol.">
        <title>Fungal ecological strategies reflected in gene transcription - a case study of two litter decomposers.</title>
        <authorList>
            <person name="Barbi F."/>
            <person name="Kohler A."/>
            <person name="Barry K."/>
            <person name="Baskaran P."/>
            <person name="Daum C."/>
            <person name="Fauchery L."/>
            <person name="Ihrmark K."/>
            <person name="Kuo A."/>
            <person name="LaButti K."/>
            <person name="Lipzen A."/>
            <person name="Morin E."/>
            <person name="Grigoriev I.V."/>
            <person name="Henrissat B."/>
            <person name="Lindahl B."/>
            <person name="Martin F."/>
        </authorList>
    </citation>
    <scope>NUCLEOTIDE SEQUENCE</scope>
    <source>
        <strain evidence="1">JB14</strain>
    </source>
</reference>
<dbReference type="Proteomes" id="UP000799118">
    <property type="component" value="Unassembled WGS sequence"/>
</dbReference>
<keyword evidence="2" id="KW-1185">Reference proteome</keyword>
<evidence type="ECO:0000313" key="1">
    <source>
        <dbReference type="EMBL" id="KAE9399250.1"/>
    </source>
</evidence>
<evidence type="ECO:0000313" key="2">
    <source>
        <dbReference type="Proteomes" id="UP000799118"/>
    </source>
</evidence>
<gene>
    <name evidence="1" type="ORF">BT96DRAFT_939504</name>
</gene>
<name>A0A6A4HNC7_9AGAR</name>
<proteinExistence type="predicted"/>
<dbReference type="OrthoDB" id="3043234at2759"/>